<dbReference type="InterPro" id="IPR045425">
    <property type="entry name" value="DUF6508"/>
</dbReference>
<dbReference type="Proteomes" id="UP000183952">
    <property type="component" value="Unassembled WGS sequence"/>
</dbReference>
<dbReference type="AlphaFoldDB" id="A0A1M6LRG3"/>
<evidence type="ECO:0000313" key="1">
    <source>
        <dbReference type="EMBL" id="SHJ73755.1"/>
    </source>
</evidence>
<accession>A0A1M6LRG3</accession>
<dbReference type="RefSeq" id="WP_072902578.1">
    <property type="nucleotide sequence ID" value="NZ_FRAD01000006.1"/>
</dbReference>
<keyword evidence="2" id="KW-1185">Reference proteome</keyword>
<organism evidence="1 2">
    <name type="scientific">Hathewaya proteolytica DSM 3090</name>
    <dbReference type="NCBI Taxonomy" id="1121331"/>
    <lineage>
        <taxon>Bacteria</taxon>
        <taxon>Bacillati</taxon>
        <taxon>Bacillota</taxon>
        <taxon>Clostridia</taxon>
        <taxon>Eubacteriales</taxon>
        <taxon>Clostridiaceae</taxon>
        <taxon>Hathewaya</taxon>
    </lineage>
</organism>
<gene>
    <name evidence="1" type="ORF">SAMN02745248_00791</name>
</gene>
<dbReference type="EMBL" id="FRAD01000006">
    <property type="protein sequence ID" value="SHJ73755.1"/>
    <property type="molecule type" value="Genomic_DNA"/>
</dbReference>
<reference evidence="1 2" key="1">
    <citation type="submission" date="2016-11" db="EMBL/GenBank/DDBJ databases">
        <authorList>
            <person name="Jaros S."/>
            <person name="Januszkiewicz K."/>
            <person name="Wedrychowicz H."/>
        </authorList>
    </citation>
    <scope>NUCLEOTIDE SEQUENCE [LARGE SCALE GENOMIC DNA]</scope>
    <source>
        <strain evidence="1 2">DSM 3090</strain>
    </source>
</reference>
<sequence>MTNIEKKEKLQILLAKNTGREESYYTCLEEMDDLKTNYNDYMTTAPIDVETELKRLSGADYDLCVAFLTMLLREDHFSNGAFERRYRDGQVTAIVERMIELL</sequence>
<dbReference type="Pfam" id="PF20118">
    <property type="entry name" value="DUF6508"/>
    <property type="match status" value="1"/>
</dbReference>
<evidence type="ECO:0000313" key="2">
    <source>
        <dbReference type="Proteomes" id="UP000183952"/>
    </source>
</evidence>
<proteinExistence type="predicted"/>
<dbReference type="STRING" id="1121331.SAMN02745248_00791"/>
<protein>
    <submittedName>
        <fullName evidence="1">Uncharacterized protein</fullName>
    </submittedName>
</protein>
<name>A0A1M6LRG3_9CLOT</name>
<dbReference type="OrthoDB" id="1955280at2"/>